<protein>
    <recommendedName>
        <fullName evidence="3">Tc1-like transposase DDE domain-containing protein</fullName>
    </recommendedName>
</protein>
<dbReference type="GO" id="GO:0003676">
    <property type="term" value="F:nucleic acid binding"/>
    <property type="evidence" value="ECO:0007669"/>
    <property type="project" value="InterPro"/>
</dbReference>
<reference evidence="1 2" key="1">
    <citation type="journal article" date="2019" name="Commun. Biol.">
        <title>The bagworm genome reveals a unique fibroin gene that provides high tensile strength.</title>
        <authorList>
            <person name="Kono N."/>
            <person name="Nakamura H."/>
            <person name="Ohtoshi R."/>
            <person name="Tomita M."/>
            <person name="Numata K."/>
            <person name="Arakawa K."/>
        </authorList>
    </citation>
    <scope>NUCLEOTIDE SEQUENCE [LARGE SCALE GENOMIC DNA]</scope>
</reference>
<proteinExistence type="predicted"/>
<dbReference type="PANTHER" id="PTHR33939">
    <property type="entry name" value="PROTEIN CBG22215"/>
    <property type="match status" value="1"/>
</dbReference>
<comment type="caution">
    <text evidence="1">The sequence shown here is derived from an EMBL/GenBank/DDBJ whole genome shotgun (WGS) entry which is preliminary data.</text>
</comment>
<evidence type="ECO:0000313" key="2">
    <source>
        <dbReference type="Proteomes" id="UP000299102"/>
    </source>
</evidence>
<dbReference type="Gene3D" id="3.30.420.10">
    <property type="entry name" value="Ribonuclease H-like superfamily/Ribonuclease H"/>
    <property type="match status" value="1"/>
</dbReference>
<dbReference type="Proteomes" id="UP000299102">
    <property type="component" value="Unassembled WGS sequence"/>
</dbReference>
<keyword evidence="2" id="KW-1185">Reference proteome</keyword>
<organism evidence="1 2">
    <name type="scientific">Eumeta variegata</name>
    <name type="common">Bagworm moth</name>
    <name type="synonym">Eumeta japonica</name>
    <dbReference type="NCBI Taxonomy" id="151549"/>
    <lineage>
        <taxon>Eukaryota</taxon>
        <taxon>Metazoa</taxon>
        <taxon>Ecdysozoa</taxon>
        <taxon>Arthropoda</taxon>
        <taxon>Hexapoda</taxon>
        <taxon>Insecta</taxon>
        <taxon>Pterygota</taxon>
        <taxon>Neoptera</taxon>
        <taxon>Endopterygota</taxon>
        <taxon>Lepidoptera</taxon>
        <taxon>Glossata</taxon>
        <taxon>Ditrysia</taxon>
        <taxon>Tineoidea</taxon>
        <taxon>Psychidae</taxon>
        <taxon>Oiketicinae</taxon>
        <taxon>Eumeta</taxon>
    </lineage>
</organism>
<dbReference type="STRING" id="151549.A0A4C1XUD6"/>
<name>A0A4C1XUD6_EUMVA</name>
<evidence type="ECO:0000313" key="1">
    <source>
        <dbReference type="EMBL" id="GBP67501.1"/>
    </source>
</evidence>
<evidence type="ECO:0008006" key="3">
    <source>
        <dbReference type="Google" id="ProtNLM"/>
    </source>
</evidence>
<dbReference type="EMBL" id="BGZK01000985">
    <property type="protein sequence ID" value="GBP67501.1"/>
    <property type="molecule type" value="Genomic_DNA"/>
</dbReference>
<gene>
    <name evidence="1" type="ORF">EVAR_49867_1</name>
</gene>
<dbReference type="OrthoDB" id="2266637at2759"/>
<dbReference type="InterPro" id="IPR036397">
    <property type="entry name" value="RNaseH_sf"/>
</dbReference>
<accession>A0A4C1XUD6</accession>
<dbReference type="AlphaFoldDB" id="A0A4C1XUD6"/>
<dbReference type="PANTHER" id="PTHR33939:SF1">
    <property type="entry name" value="DUF4371 DOMAIN-CONTAINING PROTEIN"/>
    <property type="match status" value="1"/>
</dbReference>
<sequence>MADQQRGHLKEIGAGSRLIILHAGGREGFVKDSLLIFKSSSTAGDYHSSMNFSNFKKWTMEKLIPNLEPRSVIVLDNAAYHNVEVDKKPRKGSLKKTMLEWLQNHNIECNPKMLNSELYLLIQCVDIQKKLVIDEILKEHDHDVFATAAVSPKSKSNRDSLELY</sequence>